<name>A0A0D3KXD5_EMIH1</name>
<dbReference type="PaxDb" id="2903-EOD21365"/>
<dbReference type="STRING" id="2903.R1E3E7"/>
<reference evidence="2" key="2">
    <citation type="submission" date="2024-10" db="UniProtKB">
        <authorList>
            <consortium name="EnsemblProtists"/>
        </authorList>
    </citation>
    <scope>IDENTIFICATION</scope>
</reference>
<evidence type="ECO:0000259" key="1">
    <source>
        <dbReference type="PROSITE" id="PS50053"/>
    </source>
</evidence>
<feature type="domain" description="Ubiquitin-like" evidence="1">
    <location>
        <begin position="1"/>
        <end position="51"/>
    </location>
</feature>
<proteinExistence type="predicted"/>
<dbReference type="KEGG" id="ehx:EMIHUDRAFT_49215"/>
<dbReference type="InterPro" id="IPR022617">
    <property type="entry name" value="Rad60/SUMO-like_dom"/>
</dbReference>
<protein>
    <recommendedName>
        <fullName evidence="1">Ubiquitin-like domain-containing protein</fullName>
    </recommendedName>
</protein>
<dbReference type="Pfam" id="PF11976">
    <property type="entry name" value="Rad60-SLD"/>
    <property type="match status" value="1"/>
</dbReference>
<dbReference type="GeneID" id="17266910"/>
<dbReference type="PANTHER" id="PTHR10562">
    <property type="entry name" value="SMALL UBIQUITIN-RELATED MODIFIER"/>
    <property type="match status" value="1"/>
</dbReference>
<dbReference type="HOGENOM" id="CLU_148322_6_1_1"/>
<dbReference type="SUPFAM" id="SSF54236">
    <property type="entry name" value="Ubiquitin-like"/>
    <property type="match status" value="1"/>
</dbReference>
<keyword evidence="3" id="KW-1185">Reference proteome</keyword>
<accession>A0A0D3KXD5</accession>
<dbReference type="KEGG" id="ehx:EMIHUDRAFT_49566"/>
<dbReference type="GeneID" id="17285691"/>
<dbReference type="PROSITE" id="PS50053">
    <property type="entry name" value="UBIQUITIN_2"/>
    <property type="match status" value="1"/>
</dbReference>
<dbReference type="Proteomes" id="UP000013827">
    <property type="component" value="Unassembled WGS sequence"/>
</dbReference>
<dbReference type="eggNOG" id="KOG1769">
    <property type="taxonomic scope" value="Eukaryota"/>
</dbReference>
<reference evidence="3" key="1">
    <citation type="journal article" date="2013" name="Nature">
        <title>Pan genome of the phytoplankton Emiliania underpins its global distribution.</title>
        <authorList>
            <person name="Read B.A."/>
            <person name="Kegel J."/>
            <person name="Klute M.J."/>
            <person name="Kuo A."/>
            <person name="Lefebvre S.C."/>
            <person name="Maumus F."/>
            <person name="Mayer C."/>
            <person name="Miller J."/>
            <person name="Monier A."/>
            <person name="Salamov A."/>
            <person name="Young J."/>
            <person name="Aguilar M."/>
            <person name="Claverie J.M."/>
            <person name="Frickenhaus S."/>
            <person name="Gonzalez K."/>
            <person name="Herman E.K."/>
            <person name="Lin Y.C."/>
            <person name="Napier J."/>
            <person name="Ogata H."/>
            <person name="Sarno A.F."/>
            <person name="Shmutz J."/>
            <person name="Schroeder D."/>
            <person name="de Vargas C."/>
            <person name="Verret F."/>
            <person name="von Dassow P."/>
            <person name="Valentin K."/>
            <person name="Van de Peer Y."/>
            <person name="Wheeler G."/>
            <person name="Dacks J.B."/>
            <person name="Delwiche C.F."/>
            <person name="Dyhrman S.T."/>
            <person name="Glockner G."/>
            <person name="John U."/>
            <person name="Richards T."/>
            <person name="Worden A.Z."/>
            <person name="Zhang X."/>
            <person name="Grigoriev I.V."/>
            <person name="Allen A.E."/>
            <person name="Bidle K."/>
            <person name="Borodovsky M."/>
            <person name="Bowler C."/>
            <person name="Brownlee C."/>
            <person name="Cock J.M."/>
            <person name="Elias M."/>
            <person name="Gladyshev V.N."/>
            <person name="Groth M."/>
            <person name="Guda C."/>
            <person name="Hadaegh A."/>
            <person name="Iglesias-Rodriguez M.D."/>
            <person name="Jenkins J."/>
            <person name="Jones B.M."/>
            <person name="Lawson T."/>
            <person name="Leese F."/>
            <person name="Lindquist E."/>
            <person name="Lobanov A."/>
            <person name="Lomsadze A."/>
            <person name="Malik S.B."/>
            <person name="Marsh M.E."/>
            <person name="Mackinder L."/>
            <person name="Mock T."/>
            <person name="Mueller-Roeber B."/>
            <person name="Pagarete A."/>
            <person name="Parker M."/>
            <person name="Probert I."/>
            <person name="Quesneville H."/>
            <person name="Raines C."/>
            <person name="Rensing S.A."/>
            <person name="Riano-Pachon D.M."/>
            <person name="Richier S."/>
            <person name="Rokitta S."/>
            <person name="Shiraiwa Y."/>
            <person name="Soanes D.M."/>
            <person name="van der Giezen M."/>
            <person name="Wahlund T.M."/>
            <person name="Williams B."/>
            <person name="Wilson W."/>
            <person name="Wolfe G."/>
            <person name="Wurch L.L."/>
        </authorList>
    </citation>
    <scope>NUCLEOTIDE SEQUENCE</scope>
</reference>
<dbReference type="EnsemblProtists" id="EOD21365">
    <property type="protein sequence ID" value="EOD21365"/>
    <property type="gene ID" value="EMIHUDRAFT_49566"/>
</dbReference>
<evidence type="ECO:0000313" key="3">
    <source>
        <dbReference type="Proteomes" id="UP000013827"/>
    </source>
</evidence>
<dbReference type="RefSeq" id="XP_005792849.1">
    <property type="nucleotide sequence ID" value="XM_005792792.1"/>
</dbReference>
<organism evidence="2 3">
    <name type="scientific">Emiliania huxleyi (strain CCMP1516)</name>
    <dbReference type="NCBI Taxonomy" id="280463"/>
    <lineage>
        <taxon>Eukaryota</taxon>
        <taxon>Haptista</taxon>
        <taxon>Haptophyta</taxon>
        <taxon>Prymnesiophyceae</taxon>
        <taxon>Isochrysidales</taxon>
        <taxon>Noelaerhabdaceae</taxon>
        <taxon>Emiliania</taxon>
    </lineage>
</organism>
<dbReference type="EnsemblProtists" id="EOD40420">
    <property type="protein sequence ID" value="EOD40420"/>
    <property type="gene ID" value="EMIHUDRAFT_49215"/>
</dbReference>
<dbReference type="AlphaFoldDB" id="A0A0D3KXD5"/>
<dbReference type="Gene3D" id="3.10.20.90">
    <property type="entry name" value="Phosphatidylinositol 3-kinase Catalytic Subunit, Chain A, domain 1"/>
    <property type="match status" value="1"/>
</dbReference>
<dbReference type="InterPro" id="IPR029071">
    <property type="entry name" value="Ubiquitin-like_domsf"/>
</dbReference>
<dbReference type="InterPro" id="IPR000626">
    <property type="entry name" value="Ubiquitin-like_dom"/>
</dbReference>
<evidence type="ECO:0000313" key="2">
    <source>
        <dbReference type="EnsemblProtists" id="EOD40420"/>
    </source>
</evidence>
<sequence length="51" mass="5861">KKTTPLSKLMRAFCERQGKAEDEVRFVFDGERLRSDQTPAEVDMEDGDVID</sequence>
<dbReference type="RefSeq" id="XP_005773794.1">
    <property type="nucleotide sequence ID" value="XM_005773737.1"/>
</dbReference>